<reference evidence="2" key="1">
    <citation type="submission" date="2021-10" db="EMBL/GenBank/DDBJ databases">
        <title>Novel species in genus Arthrobacter.</title>
        <authorList>
            <person name="Liu Y."/>
        </authorList>
    </citation>
    <scope>NUCLEOTIDE SEQUENCE</scope>
    <source>
        <strain evidence="2">Zg-Y462</strain>
        <strain evidence="4">zg-Y462</strain>
    </source>
</reference>
<dbReference type="AlphaFoldDB" id="A0A9X1MA19"/>
<feature type="domain" description="ARG and Rhodanese-Phosphatase-superfamily-associated" evidence="1">
    <location>
        <begin position="12"/>
        <end position="306"/>
    </location>
</feature>
<gene>
    <name evidence="2" type="ORF">LJ755_11115</name>
    <name evidence="3" type="ORF">MUK71_03590</name>
</gene>
<dbReference type="RefSeq" id="WP_227929117.1">
    <property type="nucleotide sequence ID" value="NZ_CP094984.1"/>
</dbReference>
<evidence type="ECO:0000313" key="3">
    <source>
        <dbReference type="EMBL" id="UON92740.1"/>
    </source>
</evidence>
<dbReference type="EMBL" id="JAJFZT010000007">
    <property type="protein sequence ID" value="MCC3273277.1"/>
    <property type="molecule type" value="Genomic_DNA"/>
</dbReference>
<evidence type="ECO:0000259" key="1">
    <source>
        <dbReference type="Pfam" id="PF20208"/>
    </source>
</evidence>
<dbReference type="Proteomes" id="UP001155145">
    <property type="component" value="Unassembled WGS sequence"/>
</dbReference>
<evidence type="ECO:0000313" key="4">
    <source>
        <dbReference type="Proteomes" id="UP000829758"/>
    </source>
</evidence>
<accession>A0A9X1MA19</accession>
<sequence>MQIPQLPVGVPQLHVGAGTAVGPLTLFPVWTAAPGRLGISTALRADLAVSELAAGARVGQLTVRNNGKHAALLLEGELLEGGQQHRTCARDVLIDTGETVDIDTFCVEAGRWEAGQDTHRCQARRAPLSIRAKMAGGGPPGTGSRRQEQIWERVRRFDAVRGPSATSSLPEHLDRFGSLDRHRFSAPKPLDGQRGVVIGVGGQPLLLEVFGTASLFRDHYRQLIEAALLDAELLPAAARSAAPMPGQLARDLAAVVGTIGFGEFYGEGAQRHDSMRSRSVLGVRGPVIAEGMAVRLPDRDPDIAHLSCWNTTHPLMEAV</sequence>
<organism evidence="2 5">
    <name type="scientific">Arthrobacter zhangbolii</name>
    <dbReference type="NCBI Taxonomy" id="2886936"/>
    <lineage>
        <taxon>Bacteria</taxon>
        <taxon>Bacillati</taxon>
        <taxon>Actinomycetota</taxon>
        <taxon>Actinomycetes</taxon>
        <taxon>Micrococcales</taxon>
        <taxon>Micrococcaceae</taxon>
        <taxon>Arthrobacter</taxon>
    </lineage>
</organism>
<protein>
    <recommendedName>
        <fullName evidence="1">ARG and Rhodanese-Phosphatase-superfamily-associated domain-containing protein</fullName>
    </recommendedName>
</protein>
<dbReference type="InterPro" id="IPR046699">
    <property type="entry name" value="ARPP-1"/>
</dbReference>
<evidence type="ECO:0000313" key="5">
    <source>
        <dbReference type="Proteomes" id="UP001155145"/>
    </source>
</evidence>
<name>A0A9X1MA19_9MICC</name>
<dbReference type="Pfam" id="PF20208">
    <property type="entry name" value="ARPP-1"/>
    <property type="match status" value="1"/>
</dbReference>
<dbReference type="Proteomes" id="UP000829758">
    <property type="component" value="Chromosome"/>
</dbReference>
<proteinExistence type="predicted"/>
<keyword evidence="4" id="KW-1185">Reference proteome</keyword>
<dbReference type="EMBL" id="CP094984">
    <property type="protein sequence ID" value="UON92740.1"/>
    <property type="molecule type" value="Genomic_DNA"/>
</dbReference>
<evidence type="ECO:0000313" key="2">
    <source>
        <dbReference type="EMBL" id="MCC3273277.1"/>
    </source>
</evidence>